<dbReference type="EMBL" id="KN838693">
    <property type="protein sequence ID" value="KIJ97445.1"/>
    <property type="molecule type" value="Genomic_DNA"/>
</dbReference>
<sequence>MIAPSNLESLHLTVSRQLLHRLTNADLGNLHRTITLIFLHSHHGEAAPCLRNSLQDVRHSMWVASRHADDILGARRKGFYRLFTQRDCLRLIRREGTAFSLKACGYFEFTCGYAYDHDFRLRLVRRITNDVFLSLVRHEMLTRKRRASFLASLPVIINYFRRGSVEAPSAKCLCSTAIPL</sequence>
<proteinExistence type="predicted"/>
<keyword evidence="2" id="KW-1185">Reference proteome</keyword>
<protein>
    <submittedName>
        <fullName evidence="1">Uncharacterized protein</fullName>
    </submittedName>
</protein>
<name>A0A0C9WXI0_9AGAR</name>
<dbReference type="Proteomes" id="UP000054477">
    <property type="component" value="Unassembled WGS sequence"/>
</dbReference>
<dbReference type="AlphaFoldDB" id="A0A0C9WXI0"/>
<accession>A0A0C9WXI0</accession>
<reference evidence="2" key="2">
    <citation type="submission" date="2015-01" db="EMBL/GenBank/DDBJ databases">
        <title>Evolutionary Origins and Diversification of the Mycorrhizal Mutualists.</title>
        <authorList>
            <consortium name="DOE Joint Genome Institute"/>
            <consortium name="Mycorrhizal Genomics Consortium"/>
            <person name="Kohler A."/>
            <person name="Kuo A."/>
            <person name="Nagy L.G."/>
            <person name="Floudas D."/>
            <person name="Copeland A."/>
            <person name="Barry K.W."/>
            <person name="Cichocki N."/>
            <person name="Veneault-Fourrey C."/>
            <person name="LaButti K."/>
            <person name="Lindquist E.A."/>
            <person name="Lipzen A."/>
            <person name="Lundell T."/>
            <person name="Morin E."/>
            <person name="Murat C."/>
            <person name="Riley R."/>
            <person name="Ohm R."/>
            <person name="Sun H."/>
            <person name="Tunlid A."/>
            <person name="Henrissat B."/>
            <person name="Grigoriev I.V."/>
            <person name="Hibbett D.S."/>
            <person name="Martin F."/>
        </authorList>
    </citation>
    <scope>NUCLEOTIDE SEQUENCE [LARGE SCALE GENOMIC DNA]</scope>
    <source>
        <strain evidence="2">LaAM-08-1</strain>
    </source>
</reference>
<evidence type="ECO:0000313" key="2">
    <source>
        <dbReference type="Proteomes" id="UP000054477"/>
    </source>
</evidence>
<dbReference type="HOGENOM" id="CLU_1496446_0_0_1"/>
<gene>
    <name evidence="1" type="ORF">K443DRAFT_244503</name>
</gene>
<organism evidence="1 2">
    <name type="scientific">Laccaria amethystina LaAM-08-1</name>
    <dbReference type="NCBI Taxonomy" id="1095629"/>
    <lineage>
        <taxon>Eukaryota</taxon>
        <taxon>Fungi</taxon>
        <taxon>Dikarya</taxon>
        <taxon>Basidiomycota</taxon>
        <taxon>Agaricomycotina</taxon>
        <taxon>Agaricomycetes</taxon>
        <taxon>Agaricomycetidae</taxon>
        <taxon>Agaricales</taxon>
        <taxon>Agaricineae</taxon>
        <taxon>Hydnangiaceae</taxon>
        <taxon>Laccaria</taxon>
    </lineage>
</organism>
<reference evidence="1 2" key="1">
    <citation type="submission" date="2014-04" db="EMBL/GenBank/DDBJ databases">
        <authorList>
            <consortium name="DOE Joint Genome Institute"/>
            <person name="Kuo A."/>
            <person name="Kohler A."/>
            <person name="Nagy L.G."/>
            <person name="Floudas D."/>
            <person name="Copeland A."/>
            <person name="Barry K.W."/>
            <person name="Cichocki N."/>
            <person name="Veneault-Fourrey C."/>
            <person name="LaButti K."/>
            <person name="Lindquist E.A."/>
            <person name="Lipzen A."/>
            <person name="Lundell T."/>
            <person name="Morin E."/>
            <person name="Murat C."/>
            <person name="Sun H."/>
            <person name="Tunlid A."/>
            <person name="Henrissat B."/>
            <person name="Grigoriev I.V."/>
            <person name="Hibbett D.S."/>
            <person name="Martin F."/>
            <person name="Nordberg H.P."/>
            <person name="Cantor M.N."/>
            <person name="Hua S.X."/>
        </authorList>
    </citation>
    <scope>NUCLEOTIDE SEQUENCE [LARGE SCALE GENOMIC DNA]</scope>
    <source>
        <strain evidence="1 2">LaAM-08-1</strain>
    </source>
</reference>
<evidence type="ECO:0000313" key="1">
    <source>
        <dbReference type="EMBL" id="KIJ97445.1"/>
    </source>
</evidence>